<dbReference type="RefSeq" id="WP_106144132.1">
    <property type="nucleotide sequence ID" value="NZ_PVYX01000001.1"/>
</dbReference>
<dbReference type="OrthoDB" id="1139121at2"/>
<proteinExistence type="predicted"/>
<sequence>MKKIDRREHYQEWFSADEMHKESRRWLSQLEFIKDEQQFLDNVVKDYTLDLLDGNFFNQVKDSFDALLTSKKNTQLLHKKIQLHENQLIIMVDDVDQIKMESAYLETHKRLAKEMVTHLEKYQVAKSYIFKVISEIMKKKKKQKKLLS</sequence>
<organism evidence="1 2">
    <name type="scientific">Flagellimonas meridianipacifica</name>
    <dbReference type="NCBI Taxonomy" id="1080225"/>
    <lineage>
        <taxon>Bacteria</taxon>
        <taxon>Pseudomonadati</taxon>
        <taxon>Bacteroidota</taxon>
        <taxon>Flavobacteriia</taxon>
        <taxon>Flavobacteriales</taxon>
        <taxon>Flavobacteriaceae</taxon>
        <taxon>Flagellimonas</taxon>
    </lineage>
</organism>
<reference evidence="1 2" key="1">
    <citation type="submission" date="2018-03" db="EMBL/GenBank/DDBJ databases">
        <title>Genomic Encyclopedia of Archaeal and Bacterial Type Strains, Phase II (KMG-II): from individual species to whole genera.</title>
        <authorList>
            <person name="Goeker M."/>
        </authorList>
    </citation>
    <scope>NUCLEOTIDE SEQUENCE [LARGE SCALE GENOMIC DNA]</scope>
    <source>
        <strain evidence="1 2">DSM 25027</strain>
    </source>
</reference>
<dbReference type="Proteomes" id="UP000237640">
    <property type="component" value="Unassembled WGS sequence"/>
</dbReference>
<accession>A0A2T0MI93</accession>
<protein>
    <submittedName>
        <fullName evidence="1">Uncharacterized protein</fullName>
    </submittedName>
</protein>
<name>A0A2T0MI93_9FLAO</name>
<evidence type="ECO:0000313" key="1">
    <source>
        <dbReference type="EMBL" id="PRX57226.1"/>
    </source>
</evidence>
<dbReference type="EMBL" id="PVYX01000001">
    <property type="protein sequence ID" value="PRX57226.1"/>
    <property type="molecule type" value="Genomic_DNA"/>
</dbReference>
<dbReference type="AlphaFoldDB" id="A0A2T0MI93"/>
<gene>
    <name evidence="1" type="ORF">CLV81_1229</name>
</gene>
<keyword evidence="2" id="KW-1185">Reference proteome</keyword>
<comment type="caution">
    <text evidence="1">The sequence shown here is derived from an EMBL/GenBank/DDBJ whole genome shotgun (WGS) entry which is preliminary data.</text>
</comment>
<evidence type="ECO:0000313" key="2">
    <source>
        <dbReference type="Proteomes" id="UP000237640"/>
    </source>
</evidence>